<feature type="compositionally biased region" description="Basic and acidic residues" evidence="1">
    <location>
        <begin position="72"/>
        <end position="85"/>
    </location>
</feature>
<name>A0ABS2SFC8_9PSEU</name>
<gene>
    <name evidence="2" type="ORF">JOE68_005534</name>
</gene>
<feature type="region of interest" description="Disordered" evidence="1">
    <location>
        <begin position="1"/>
        <end position="375"/>
    </location>
</feature>
<accession>A0ABS2SFC8</accession>
<feature type="compositionally biased region" description="Basic and acidic residues" evidence="1">
    <location>
        <begin position="7"/>
        <end position="16"/>
    </location>
</feature>
<feature type="compositionally biased region" description="Basic and acidic residues" evidence="1">
    <location>
        <begin position="178"/>
        <end position="192"/>
    </location>
</feature>
<feature type="compositionally biased region" description="Basic and acidic residues" evidence="1">
    <location>
        <begin position="225"/>
        <end position="235"/>
    </location>
</feature>
<feature type="compositionally biased region" description="Basic and acidic residues" evidence="1">
    <location>
        <begin position="101"/>
        <end position="111"/>
    </location>
</feature>
<dbReference type="Proteomes" id="UP001195724">
    <property type="component" value="Unassembled WGS sequence"/>
</dbReference>
<reference evidence="2 3" key="1">
    <citation type="submission" date="2021-01" db="EMBL/GenBank/DDBJ databases">
        <title>Sequencing the genomes of 1000 actinobacteria strains.</title>
        <authorList>
            <person name="Klenk H.-P."/>
        </authorList>
    </citation>
    <scope>NUCLEOTIDE SEQUENCE [LARGE SCALE GENOMIC DNA]</scope>
    <source>
        <strain evidence="2 3">DSM 44581</strain>
    </source>
</reference>
<comment type="caution">
    <text evidence="2">The sequence shown here is derived from an EMBL/GenBank/DDBJ whole genome shotgun (WGS) entry which is preliminary data.</text>
</comment>
<feature type="region of interest" description="Disordered" evidence="1">
    <location>
        <begin position="460"/>
        <end position="489"/>
    </location>
</feature>
<evidence type="ECO:0000256" key="1">
    <source>
        <dbReference type="SAM" id="MobiDB-lite"/>
    </source>
</evidence>
<keyword evidence="3" id="KW-1185">Reference proteome</keyword>
<organism evidence="2 3">
    <name type="scientific">Saccharothrix algeriensis</name>
    <dbReference type="NCBI Taxonomy" id="173560"/>
    <lineage>
        <taxon>Bacteria</taxon>
        <taxon>Bacillati</taxon>
        <taxon>Actinomycetota</taxon>
        <taxon>Actinomycetes</taxon>
        <taxon>Pseudonocardiales</taxon>
        <taxon>Pseudonocardiaceae</taxon>
        <taxon>Saccharothrix</taxon>
    </lineage>
</organism>
<protein>
    <submittedName>
        <fullName evidence="2">Uncharacterized protein</fullName>
    </submittedName>
</protein>
<feature type="compositionally biased region" description="Basic and acidic residues" evidence="1">
    <location>
        <begin position="248"/>
        <end position="261"/>
    </location>
</feature>
<proteinExistence type="predicted"/>
<dbReference type="RefSeq" id="WP_204845289.1">
    <property type="nucleotide sequence ID" value="NZ_JAFBCL010000001.1"/>
</dbReference>
<feature type="compositionally biased region" description="Basic residues" evidence="1">
    <location>
        <begin position="277"/>
        <end position="287"/>
    </location>
</feature>
<sequence length="489" mass="53618">MAGFADTRAERREHEQAQNGAAQQEHGHVGVGRPHVGDDELGQGDVGAQHCGQHDQQPRQAAGPDQDEPEEERAAQHDVRVDQQHTARGQQTRRVQAGQQDQRERAEDHQAVDQLAQQHPPRGVAEPGGGPPLPQQFGGLLEEPVGPPLRDAHAERQRRRRHRQVEPAADEPDVGVEQEGRAQRRVPDDGQRPQHQRPRGRRSGAGCVLAAQGGQQRQAERRRRGGEAEQQHRDQQGVGQARHQVPRPAEHDRQGGEEDQRLPAVEDQDARGDLVARQRHHEQHRPRTAAGGAQHERGHRRQRHAPDRQRAQQPARHRAGARAEHLVRHPDGARPPEPAHGRGDHQGADHHRAAQRGEHRRVDRRGQQVQRAVHHVAPRAVACPATASPVVASPVPASPGVDHVGATPAGAVGVARARQPVVHPPGQLEHVGRPVHLDRDPVGDAQALQHRRHLQLVHRVGQHPADPPGQVGDGHPGRPAKASSAYLAR</sequence>
<dbReference type="EMBL" id="JAFBCL010000001">
    <property type="protein sequence ID" value="MBM7814669.1"/>
    <property type="molecule type" value="Genomic_DNA"/>
</dbReference>
<feature type="compositionally biased region" description="Polar residues" evidence="1">
    <location>
        <begin position="86"/>
        <end position="100"/>
    </location>
</feature>
<evidence type="ECO:0000313" key="3">
    <source>
        <dbReference type="Proteomes" id="UP001195724"/>
    </source>
</evidence>
<feature type="compositionally biased region" description="Basic and acidic residues" evidence="1">
    <location>
        <begin position="321"/>
        <end position="366"/>
    </location>
</feature>
<evidence type="ECO:0000313" key="2">
    <source>
        <dbReference type="EMBL" id="MBM7814669.1"/>
    </source>
</evidence>